<feature type="transmembrane region" description="Helical" evidence="2">
    <location>
        <begin position="12"/>
        <end position="32"/>
    </location>
</feature>
<evidence type="ECO:0000313" key="4">
    <source>
        <dbReference type="EMBL" id="AVF27539.1"/>
    </source>
</evidence>
<keyword evidence="2" id="KW-0812">Transmembrane</keyword>
<proteinExistence type="predicted"/>
<keyword evidence="2" id="KW-0472">Membrane</keyword>
<feature type="coiled-coil region" evidence="1">
    <location>
        <begin position="123"/>
        <end position="150"/>
    </location>
</feature>
<dbReference type="EMBL" id="CP019655">
    <property type="protein sequence ID" value="AVF27057.1"/>
    <property type="molecule type" value="Genomic_DNA"/>
</dbReference>
<gene>
    <name evidence="3" type="ORF">ERICIII_02926</name>
    <name evidence="4" type="ORF">ERICIII_03429</name>
</gene>
<evidence type="ECO:0000256" key="1">
    <source>
        <dbReference type="SAM" id="Coils"/>
    </source>
</evidence>
<evidence type="ECO:0000256" key="2">
    <source>
        <dbReference type="SAM" id="Phobius"/>
    </source>
</evidence>
<dbReference type="AlphaFoldDB" id="A0A2L1U284"/>
<keyword evidence="1" id="KW-0175">Coiled coil</keyword>
<accession>A0A2L1U284</accession>
<evidence type="ECO:0000313" key="3">
    <source>
        <dbReference type="EMBL" id="AVF27057.1"/>
    </source>
</evidence>
<reference evidence="5" key="1">
    <citation type="submission" date="2017-02" db="EMBL/GenBank/DDBJ databases">
        <title>Delineation of Paenibacillus larvae strains originating from foulbrood outbreaks.</title>
        <authorList>
            <person name="Beims H."/>
            <person name="Bunk B."/>
            <person name="Sproeer C."/>
            <person name="Mohr K.I."/>
            <person name="Pradella S."/>
            <person name="Guenther G."/>
            <person name="Rohde M."/>
            <person name="von der Ohe W."/>
            <person name="Steinert M."/>
        </authorList>
    </citation>
    <scope>NUCLEOTIDE SEQUENCE [LARGE SCALE GENOMIC DNA]</scope>
    <source>
        <strain evidence="5">Eric_III</strain>
    </source>
</reference>
<evidence type="ECO:0000313" key="5">
    <source>
        <dbReference type="Proteomes" id="UP000239833"/>
    </source>
</evidence>
<organism evidence="3 5">
    <name type="scientific">Paenibacillus larvae subsp. larvae</name>
    <dbReference type="NCBI Taxonomy" id="147375"/>
    <lineage>
        <taxon>Bacteria</taxon>
        <taxon>Bacillati</taxon>
        <taxon>Bacillota</taxon>
        <taxon>Bacilli</taxon>
        <taxon>Bacillales</taxon>
        <taxon>Paenibacillaceae</taxon>
        <taxon>Paenibacillus</taxon>
    </lineage>
</organism>
<sequence>MNTTLDIILKSIKYLVIYGVPILGGLHTFCYAKSPKYYFFIMRIFSKWRDTTWQVNAEYILEDIGDAYQKIESILKEKYKNDGYKRTVNMKDKKVYEFSIFNCLICDDFQSGDFSSKKIFVRISKLNVTLNTAEEKLRELREFFNSIERILKPKHSGYSFDIYFRNGKNPFFGLMVQRLGKENVSHFECVFPIGAIVSKNSGSDKSQHDMRIYKEKVCINESSFDTIEETAKRALLFK</sequence>
<dbReference type="EMBL" id="CP019655">
    <property type="protein sequence ID" value="AVF27539.1"/>
    <property type="molecule type" value="Genomic_DNA"/>
</dbReference>
<name>A0A2L1U284_9BACL</name>
<dbReference type="Proteomes" id="UP000239833">
    <property type="component" value="Chromosome"/>
</dbReference>
<protein>
    <submittedName>
        <fullName evidence="3">Uncharacterized protein</fullName>
    </submittedName>
</protein>
<reference evidence="3" key="2">
    <citation type="journal article" date="2020" name="Int. J. Med. Microbiol.">
        <title>Discovery of Paenibacillus larvae ERIC V: Phenotypic and genomic comparison to genotypes ERIC I-IV reveal different inventories of virulence factors which correlate with epidemiological prevalences of American Foulbrood.</title>
        <authorList>
            <person name="Beims H."/>
            <person name="Bunk B."/>
            <person name="Erler S."/>
            <person name="Mohr K.I."/>
            <person name="Sproer C."/>
            <person name="Pradella S."/>
            <person name="Gunther G."/>
            <person name="Rohde M."/>
            <person name="von der Ohe W."/>
            <person name="Steinert M."/>
        </authorList>
    </citation>
    <scope>NUCLEOTIDE SEQUENCE</scope>
    <source>
        <strain evidence="3">Eric_III</strain>
    </source>
</reference>
<keyword evidence="2" id="KW-1133">Transmembrane helix</keyword>
<dbReference type="RefSeq" id="WP_079940240.1">
    <property type="nucleotide sequence ID" value="NZ_CP019655.1"/>
</dbReference>